<dbReference type="CDD" id="cd01013">
    <property type="entry name" value="isochorismatase"/>
    <property type="match status" value="1"/>
</dbReference>
<dbReference type="Proteomes" id="UP000683579">
    <property type="component" value="Chromosome"/>
</dbReference>
<evidence type="ECO:0000313" key="10">
    <source>
        <dbReference type="EMBL" id="QXA44008.1"/>
    </source>
</evidence>
<reference evidence="10 12" key="2">
    <citation type="submission" date="2021-06" db="EMBL/GenBank/DDBJ databases">
        <title>FDA dAtabase for Regulatory Grade micrObial Sequences (FDA-ARGOS): Supporting development and validation of Infectious Disease Dx tests.</title>
        <authorList>
            <person name="Sproer C."/>
            <person name="Gronow S."/>
            <person name="Severitt S."/>
            <person name="Schroder I."/>
            <person name="Tallon L."/>
            <person name="Sadzewicz L."/>
            <person name="Zhao X."/>
            <person name="Boylan J."/>
            <person name="Ott S."/>
            <person name="Bowen H."/>
            <person name="Vavikolanu K."/>
            <person name="Mehta A."/>
            <person name="Aluvathingal J."/>
            <person name="Nadendla S."/>
            <person name="Lowell S."/>
            <person name="Myers T."/>
            <person name="Yan Y."/>
        </authorList>
    </citation>
    <scope>NUCLEOTIDE SEQUENCE [LARGE SCALE GENOMIC DNA]</scope>
    <source>
        <strain evidence="10 12">FDAARGOS 1424</strain>
    </source>
</reference>
<dbReference type="EMBL" id="CP077262">
    <property type="protein sequence ID" value="QXA44008.1"/>
    <property type="molecule type" value="Genomic_DNA"/>
</dbReference>
<evidence type="ECO:0000256" key="6">
    <source>
        <dbReference type="ARBA" id="ARBA00048590"/>
    </source>
</evidence>
<evidence type="ECO:0000256" key="2">
    <source>
        <dbReference type="ARBA" id="ARBA00012100"/>
    </source>
</evidence>
<feature type="domain" description="Carrier" evidence="8">
    <location>
        <begin position="209"/>
        <end position="284"/>
    </location>
</feature>
<proteinExistence type="predicted"/>
<dbReference type="SUPFAM" id="SSF52499">
    <property type="entry name" value="Isochorismatase-like hydrolases"/>
    <property type="match status" value="1"/>
</dbReference>
<dbReference type="PROSITE" id="PS50075">
    <property type="entry name" value="CARRIER"/>
    <property type="match status" value="1"/>
</dbReference>
<dbReference type="FunFam" id="3.40.50.850:FF:000002">
    <property type="entry name" value="Vibriobactin-specific isochorismatase"/>
    <property type="match status" value="1"/>
</dbReference>
<comment type="catalytic activity">
    <reaction evidence="6">
        <text>isochorismate + H2O = (2S,3S)-2,3-dihydroxy-2,3-dihydrobenzoate + pyruvate</text>
        <dbReference type="Rhea" id="RHEA:11112"/>
        <dbReference type="ChEBI" id="CHEBI:15361"/>
        <dbReference type="ChEBI" id="CHEBI:15377"/>
        <dbReference type="ChEBI" id="CHEBI:29780"/>
        <dbReference type="ChEBI" id="CHEBI:58764"/>
        <dbReference type="EC" id="3.3.2.1"/>
    </reaction>
</comment>
<dbReference type="Pfam" id="PF00550">
    <property type="entry name" value="PP-binding"/>
    <property type="match status" value="1"/>
</dbReference>
<dbReference type="InterPro" id="IPR036736">
    <property type="entry name" value="ACP-like_sf"/>
</dbReference>
<dbReference type="PIRSF" id="PIRSF001111">
    <property type="entry name" value="Isochorismatase"/>
    <property type="match status" value="1"/>
</dbReference>
<comment type="cofactor">
    <cofactor evidence="7">
        <name>pantetheine 4'-phosphate</name>
        <dbReference type="ChEBI" id="CHEBI:47942"/>
    </cofactor>
    <text evidence="7">Binds 1 phosphopantetheine covalently.</text>
</comment>
<organism evidence="9 11">
    <name type="scientific">Citrobacter pasteurii</name>
    <dbReference type="NCBI Taxonomy" id="1563222"/>
    <lineage>
        <taxon>Bacteria</taxon>
        <taxon>Pseudomonadati</taxon>
        <taxon>Pseudomonadota</taxon>
        <taxon>Gammaproteobacteria</taxon>
        <taxon>Enterobacterales</taxon>
        <taxon>Enterobacteriaceae</taxon>
        <taxon>Citrobacter</taxon>
    </lineage>
</organism>
<dbReference type="InterPro" id="IPR050272">
    <property type="entry name" value="Isochorismatase-like_hydrls"/>
</dbReference>
<dbReference type="Gene3D" id="1.10.1200.10">
    <property type="entry name" value="ACP-like"/>
    <property type="match status" value="1"/>
</dbReference>
<evidence type="ECO:0000313" key="12">
    <source>
        <dbReference type="Proteomes" id="UP000683579"/>
    </source>
</evidence>
<keyword evidence="4 7" id="KW-0597">Phosphoprotein</keyword>
<evidence type="ECO:0000256" key="1">
    <source>
        <dbReference type="ARBA" id="ARBA00004924"/>
    </source>
</evidence>
<dbReference type="InterPro" id="IPR016291">
    <property type="entry name" value="Isochorismatase"/>
</dbReference>
<evidence type="ECO:0000259" key="8">
    <source>
        <dbReference type="PROSITE" id="PS50075"/>
    </source>
</evidence>
<dbReference type="PRINTS" id="PR01398">
    <property type="entry name" value="ISCHRISMTASE"/>
</dbReference>
<dbReference type="PANTHER" id="PTHR43540:SF3">
    <property type="entry name" value="ENTEROBACTIN SYNTHASE COMPONENT B"/>
    <property type="match status" value="1"/>
</dbReference>
<accession>A0A6N6K649</accession>
<sequence>MAIPKLQAYALPTALDVPANKVDWAFEPERAALLIHDMQDYFIGFWGENCPMMEQVVANIAALRQYCKAHNIPVYYTAQPKEQSDEDRALLNDMWGPGLTRSPEQQKIVDALAPDEADTILVKWRYSAFHRSPLEQMLRDTGRNQLIITGVYAHIGCMTTATDAFMRDIKPFMVADALADFSRDEHLMSLKYVAGRSGRVVMTQELLPTPVPDSKDALRGVILPLLDESEEPMDDENLIDYGLDSVRMMALAARWRKVHGDIDFVMLAKNPTIEAWWKLLSREVKS</sequence>
<dbReference type="AlphaFoldDB" id="A0A6N6K649"/>
<dbReference type="Gene3D" id="3.40.50.850">
    <property type="entry name" value="Isochorismatase-like"/>
    <property type="match status" value="1"/>
</dbReference>
<dbReference type="EC" id="3.3.2.1" evidence="2"/>
<name>A0A6N6K649_9ENTR</name>
<evidence type="ECO:0000256" key="3">
    <source>
        <dbReference type="ARBA" id="ARBA00022450"/>
    </source>
</evidence>
<dbReference type="Pfam" id="PF00857">
    <property type="entry name" value="Isochorismatase"/>
    <property type="match status" value="1"/>
</dbReference>
<comment type="pathway">
    <text evidence="1">Siderophore biosynthesis.</text>
</comment>
<evidence type="ECO:0000256" key="7">
    <source>
        <dbReference type="PIRSR" id="PIRSR001111-50"/>
    </source>
</evidence>
<dbReference type="PANTHER" id="PTHR43540">
    <property type="entry name" value="PEROXYUREIDOACRYLATE/UREIDOACRYLATE AMIDOHYDROLASE-RELATED"/>
    <property type="match status" value="1"/>
</dbReference>
<keyword evidence="5" id="KW-0378">Hydrolase</keyword>
<evidence type="ECO:0000256" key="4">
    <source>
        <dbReference type="ARBA" id="ARBA00022553"/>
    </source>
</evidence>
<dbReference type="InterPro" id="IPR009081">
    <property type="entry name" value="PP-bd_ACP"/>
</dbReference>
<dbReference type="GO" id="GO:0008908">
    <property type="term" value="F:isochorismatase activity"/>
    <property type="evidence" value="ECO:0007669"/>
    <property type="project" value="UniProtKB-EC"/>
</dbReference>
<dbReference type="SUPFAM" id="SSF47336">
    <property type="entry name" value="ACP-like"/>
    <property type="match status" value="1"/>
</dbReference>
<feature type="modified residue" description="O-(pantetheine 4'-phosphoryl)serine" evidence="7">
    <location>
        <position position="245"/>
    </location>
</feature>
<gene>
    <name evidence="9" type="ORF">DXF85_03755</name>
    <name evidence="10" type="ORF">I6L54_18875</name>
</gene>
<reference evidence="9 11" key="1">
    <citation type="submission" date="2018-08" db="EMBL/GenBank/DDBJ databases">
        <title>Complete genomic analysis of a Citrobacter pasteurii isolated from cockles (Cerastoderma edule) containing a new chromosomic qnrB allele.</title>
        <authorList>
            <person name="Rodrigues A."/>
            <person name="Baptista T."/>
            <person name="Quesada A."/>
            <person name="Campos M.J."/>
        </authorList>
    </citation>
    <scope>NUCLEOTIDE SEQUENCE [LARGE SCALE GENOMIC DNA]</scope>
    <source>
        <strain evidence="9 11">BA18</strain>
    </source>
</reference>
<evidence type="ECO:0000313" key="9">
    <source>
        <dbReference type="EMBL" id="KAA1279910.1"/>
    </source>
</evidence>
<dbReference type="RefSeq" id="WP_040232582.1">
    <property type="nucleotide sequence ID" value="NZ_CDHL01000039.1"/>
</dbReference>
<dbReference type="InterPro" id="IPR000868">
    <property type="entry name" value="Isochorismatase-like_dom"/>
</dbReference>
<dbReference type="InterPro" id="IPR036380">
    <property type="entry name" value="Isochorismatase-like_sf"/>
</dbReference>
<evidence type="ECO:0000313" key="11">
    <source>
        <dbReference type="Proteomes" id="UP000468420"/>
    </source>
</evidence>
<dbReference type="EMBL" id="QRDC01000003">
    <property type="protein sequence ID" value="KAA1279910.1"/>
    <property type="molecule type" value="Genomic_DNA"/>
</dbReference>
<keyword evidence="12" id="KW-1185">Reference proteome</keyword>
<protein>
    <recommendedName>
        <fullName evidence="2">isochorismatase</fullName>
        <ecNumber evidence="2">3.3.2.1</ecNumber>
    </recommendedName>
</protein>
<evidence type="ECO:0000256" key="5">
    <source>
        <dbReference type="ARBA" id="ARBA00022801"/>
    </source>
</evidence>
<dbReference type="Proteomes" id="UP000468420">
    <property type="component" value="Unassembled WGS sequence"/>
</dbReference>
<keyword evidence="3 7" id="KW-0596">Phosphopantetheine</keyword>